<dbReference type="PROSITE" id="PS50234">
    <property type="entry name" value="VWFA"/>
    <property type="match status" value="1"/>
</dbReference>
<proteinExistence type="predicted"/>
<dbReference type="SMART" id="SM00327">
    <property type="entry name" value="VWA"/>
    <property type="match status" value="1"/>
</dbReference>
<evidence type="ECO:0000313" key="3">
    <source>
        <dbReference type="EMBL" id="MFB2834474.1"/>
    </source>
</evidence>
<dbReference type="Proteomes" id="UP001576780">
    <property type="component" value="Unassembled WGS sequence"/>
</dbReference>
<feature type="domain" description="VWFA" evidence="1">
    <location>
        <begin position="300"/>
        <end position="472"/>
    </location>
</feature>
<evidence type="ECO:0000259" key="1">
    <source>
        <dbReference type="PROSITE" id="PS50234"/>
    </source>
</evidence>
<dbReference type="NCBIfam" id="NF033769">
    <property type="entry name" value="after_VWA_1"/>
    <property type="match status" value="1"/>
</dbReference>
<gene>
    <name evidence="3" type="ORF">ACE1CA_08065</name>
</gene>
<name>A0ABV4WHC7_9CYAN</name>
<dbReference type="SUPFAM" id="SSF53300">
    <property type="entry name" value="vWA-like"/>
    <property type="match status" value="1"/>
</dbReference>
<evidence type="ECO:0000259" key="2">
    <source>
        <dbReference type="PROSITE" id="PS51468"/>
    </source>
</evidence>
<reference evidence="3 4" key="1">
    <citation type="submission" date="2024-09" db="EMBL/GenBank/DDBJ databases">
        <title>Floridaenema gen nov. (Aerosakkonemataceae, Aerosakkonematales ord. nov., Cyanobacteria) from benthic tropical and subtropical fresh waters, with the description of four new species.</title>
        <authorList>
            <person name="Moretto J.A."/>
            <person name="Berthold D.E."/>
            <person name="Lefler F.W."/>
            <person name="Huang I.-S."/>
            <person name="Laughinghouse H. IV."/>
        </authorList>
    </citation>
    <scope>NUCLEOTIDE SEQUENCE [LARGE SCALE GENOMIC DNA]</scope>
    <source>
        <strain evidence="3 4">BLCC-F167</strain>
    </source>
</reference>
<dbReference type="PROSITE" id="PS51468">
    <property type="entry name" value="VIT"/>
    <property type="match status" value="1"/>
</dbReference>
<dbReference type="PANTHER" id="PTHR45737:SF6">
    <property type="entry name" value="VON WILLEBRAND FACTOR A DOMAIN-CONTAINING PROTEIN 5A"/>
    <property type="match status" value="1"/>
</dbReference>
<dbReference type="InterPro" id="IPR013694">
    <property type="entry name" value="VIT"/>
</dbReference>
<dbReference type="RefSeq" id="WP_413276909.1">
    <property type="nucleotide sequence ID" value="NZ_JBHFNT010000068.1"/>
</dbReference>
<dbReference type="Pfam" id="PF08487">
    <property type="entry name" value="VIT"/>
    <property type="match status" value="1"/>
</dbReference>
<dbReference type="EMBL" id="JBHFNT010000068">
    <property type="protein sequence ID" value="MFB2834474.1"/>
    <property type="molecule type" value="Genomic_DNA"/>
</dbReference>
<dbReference type="InterPro" id="IPR036465">
    <property type="entry name" value="vWFA_dom_sf"/>
</dbReference>
<dbReference type="PANTHER" id="PTHR45737">
    <property type="entry name" value="VON WILLEBRAND FACTOR A DOMAIN-CONTAINING PROTEIN 5A"/>
    <property type="match status" value="1"/>
</dbReference>
<protein>
    <submittedName>
        <fullName evidence="3">VIT domain-containing protein</fullName>
    </submittedName>
</protein>
<dbReference type="CDD" id="cd01461">
    <property type="entry name" value="vWA_interalpha_trypsin_inhibitor"/>
    <property type="match status" value="1"/>
</dbReference>
<keyword evidence="4" id="KW-1185">Reference proteome</keyword>
<dbReference type="Gene3D" id="3.40.50.410">
    <property type="entry name" value="von Willebrand factor, type A domain"/>
    <property type="match status" value="1"/>
</dbReference>
<evidence type="ECO:0000313" key="4">
    <source>
        <dbReference type="Proteomes" id="UP001576780"/>
    </source>
</evidence>
<dbReference type="SMART" id="SM00609">
    <property type="entry name" value="VIT"/>
    <property type="match status" value="1"/>
</dbReference>
<sequence>MTQTIKQQPGGLYVQTPDKQQIAFPLKHTEVQAKIAGNISRVEVTQTFENPFTTTLEAVYIFPLPDEAAVDDMLIRIGDRTIKGNIKKRQEAQQIYEQAKKQGRTAGLLEQERDNIFTQSLANIKPGEQIDVIIRYSDSLKFTTGNYEFVFPMVVGPRYIPGTTIEDNIIGGGSAPAPMMQNQDTDLVPDASRLNAPILPPGTRSRHDINVVVEIDAGVEIRNVYSPSHQIQITQSNQIVQVNLAGGDTIPNKDLILRYQVAGDSTQTTVLTQSDERGGHFAVYLIPAIEYKPNQIVPKDVVFLIDTSGSQSGAPLMQCQELMRRFINGLNPNDTFSIIDFCDTTQQLSPVPLANTAQNRSLAINYINRLNASGGTELLRGIRAVLNFPVTDPGRLRTIVLLTDGYIGNENQILAEVQQNLKSGNRLHSFGAGSSVNRFLLNRIAELGRGISRIIRHDEPVNEVVEKFFHQINNPVLGNISWQWEGEGESPIIYPQTPPDLFAQQPLVLFGRKSDKLAGKLHINGIVAGGMRYQQTFNLNFDDVGNPAIAQLWGRSRIKDLTNQMVSGDTKKGVEAVTDTALSYQLLSQYTAFVAVSDDVRVDGTESSVSVQVPVEMPEGVNYQGVFSNVAHTAALTLQIARPARRLRAAETPVYAPQSPPKSWLPKWFQKRSESNMSFEESAESFDEIVVPSDDAEEDLYDSESDLDLAELFAPSAPSMPMAEMEESAFPVQPLQIVSAIGLDEKAIALLTKHLQLLMLPNGFSGDLVFEFQVNKGRVRQVVWDEEASSVKDDKIIRLMRRSLLTWQPPVTITNTIQLTIRIQT</sequence>
<comment type="caution">
    <text evidence="3">The sequence shown here is derived from an EMBL/GenBank/DDBJ whole genome shotgun (WGS) entry which is preliminary data.</text>
</comment>
<dbReference type="InterPro" id="IPR002035">
    <property type="entry name" value="VWF_A"/>
</dbReference>
<dbReference type="Pfam" id="PF13768">
    <property type="entry name" value="VWA_3"/>
    <property type="match status" value="1"/>
</dbReference>
<organism evidence="3 4">
    <name type="scientific">Floridaenema evergladense BLCC-F167</name>
    <dbReference type="NCBI Taxonomy" id="3153639"/>
    <lineage>
        <taxon>Bacteria</taxon>
        <taxon>Bacillati</taxon>
        <taxon>Cyanobacteriota</taxon>
        <taxon>Cyanophyceae</taxon>
        <taxon>Oscillatoriophycideae</taxon>
        <taxon>Aerosakkonematales</taxon>
        <taxon>Aerosakkonemataceae</taxon>
        <taxon>Floridanema</taxon>
        <taxon>Floridanema evergladense</taxon>
    </lineage>
</organism>
<accession>A0ABV4WHC7</accession>
<feature type="domain" description="VIT" evidence="2">
    <location>
        <begin position="10"/>
        <end position="138"/>
    </location>
</feature>